<evidence type="ECO:0000256" key="1">
    <source>
        <dbReference type="SAM" id="MobiDB-lite"/>
    </source>
</evidence>
<name>A0AAV6Q6V1_SOLSE</name>
<gene>
    <name evidence="2" type="ORF">JOB18_014630</name>
</gene>
<dbReference type="AlphaFoldDB" id="A0AAV6Q6V1"/>
<accession>A0AAV6Q6V1</accession>
<keyword evidence="3" id="KW-1185">Reference proteome</keyword>
<feature type="compositionally biased region" description="Basic and acidic residues" evidence="1">
    <location>
        <begin position="20"/>
        <end position="44"/>
    </location>
</feature>
<feature type="region of interest" description="Disordered" evidence="1">
    <location>
        <begin position="14"/>
        <end position="44"/>
    </location>
</feature>
<comment type="caution">
    <text evidence="2">The sequence shown here is derived from an EMBL/GenBank/DDBJ whole genome shotgun (WGS) entry which is preliminary data.</text>
</comment>
<evidence type="ECO:0000313" key="2">
    <source>
        <dbReference type="EMBL" id="KAG7485624.1"/>
    </source>
</evidence>
<reference evidence="2 3" key="1">
    <citation type="journal article" date="2021" name="Sci. Rep.">
        <title>Chromosome anchoring in Senegalese sole (Solea senegalensis) reveals sex-associated markers and genome rearrangements in flatfish.</title>
        <authorList>
            <person name="Guerrero-Cozar I."/>
            <person name="Gomez-Garrido J."/>
            <person name="Berbel C."/>
            <person name="Martinez-Blanch J.F."/>
            <person name="Alioto T."/>
            <person name="Claros M.G."/>
            <person name="Gagnaire P.A."/>
            <person name="Manchado M."/>
        </authorList>
    </citation>
    <scope>NUCLEOTIDE SEQUENCE [LARGE SCALE GENOMIC DNA]</scope>
    <source>
        <strain evidence="2">Sse05_10M</strain>
    </source>
</reference>
<dbReference type="EMBL" id="JAGKHQ010000018">
    <property type="protein sequence ID" value="KAG7485624.1"/>
    <property type="molecule type" value="Genomic_DNA"/>
</dbReference>
<organism evidence="2 3">
    <name type="scientific">Solea senegalensis</name>
    <name type="common">Senegalese sole</name>
    <dbReference type="NCBI Taxonomy" id="28829"/>
    <lineage>
        <taxon>Eukaryota</taxon>
        <taxon>Metazoa</taxon>
        <taxon>Chordata</taxon>
        <taxon>Craniata</taxon>
        <taxon>Vertebrata</taxon>
        <taxon>Euteleostomi</taxon>
        <taxon>Actinopterygii</taxon>
        <taxon>Neopterygii</taxon>
        <taxon>Teleostei</taxon>
        <taxon>Neoteleostei</taxon>
        <taxon>Acanthomorphata</taxon>
        <taxon>Carangaria</taxon>
        <taxon>Pleuronectiformes</taxon>
        <taxon>Pleuronectoidei</taxon>
        <taxon>Soleidae</taxon>
        <taxon>Solea</taxon>
    </lineage>
</organism>
<sequence>MIMCNSRARVQNTTHFSARLTRDNTDPLKRGEKRGEEQEQEQERGREINCAFIHRVFFVKLPFLPAAPPCC</sequence>
<dbReference type="Proteomes" id="UP000693946">
    <property type="component" value="Linkage Group LG6"/>
</dbReference>
<proteinExistence type="predicted"/>
<protein>
    <submittedName>
        <fullName evidence="2">Uncharacterized protein</fullName>
    </submittedName>
</protein>
<evidence type="ECO:0000313" key="3">
    <source>
        <dbReference type="Proteomes" id="UP000693946"/>
    </source>
</evidence>